<gene>
    <name evidence="2" type="ORF">CHYS00102_LOCUS26051</name>
</gene>
<accession>A0A7S1BX71</accession>
<dbReference type="EMBL" id="HBFR01035721">
    <property type="protein sequence ID" value="CAD8898835.1"/>
    <property type="molecule type" value="Transcribed_RNA"/>
</dbReference>
<evidence type="ECO:0000256" key="1">
    <source>
        <dbReference type="SAM" id="MobiDB-lite"/>
    </source>
</evidence>
<organism evidence="2">
    <name type="scientific">Corethron hystrix</name>
    <dbReference type="NCBI Taxonomy" id="216773"/>
    <lineage>
        <taxon>Eukaryota</taxon>
        <taxon>Sar</taxon>
        <taxon>Stramenopiles</taxon>
        <taxon>Ochrophyta</taxon>
        <taxon>Bacillariophyta</taxon>
        <taxon>Coscinodiscophyceae</taxon>
        <taxon>Corethrophycidae</taxon>
        <taxon>Corethrales</taxon>
        <taxon>Corethraceae</taxon>
        <taxon>Corethron</taxon>
    </lineage>
</organism>
<protein>
    <submittedName>
        <fullName evidence="2">Uncharacterized protein</fullName>
    </submittedName>
</protein>
<sequence>MKKSSALHHMRTCSSLFRCVFGRSIFFDVVVCRRCQHRCGIPFPRKPSDLRLLHSSVIWRTRTITYRLMLAKGPGEELLSVPPPPSHNHVDRPYRSPLMVSSDATA</sequence>
<evidence type="ECO:0000313" key="2">
    <source>
        <dbReference type="EMBL" id="CAD8898835.1"/>
    </source>
</evidence>
<proteinExistence type="predicted"/>
<name>A0A7S1BX71_9STRA</name>
<dbReference type="AlphaFoldDB" id="A0A7S1BX71"/>
<reference evidence="2" key="1">
    <citation type="submission" date="2021-01" db="EMBL/GenBank/DDBJ databases">
        <authorList>
            <person name="Corre E."/>
            <person name="Pelletier E."/>
            <person name="Niang G."/>
            <person name="Scheremetjew M."/>
            <person name="Finn R."/>
            <person name="Kale V."/>
            <person name="Holt S."/>
            <person name="Cochrane G."/>
            <person name="Meng A."/>
            <person name="Brown T."/>
            <person name="Cohen L."/>
        </authorList>
    </citation>
    <scope>NUCLEOTIDE SEQUENCE</scope>
    <source>
        <strain evidence="2">308</strain>
    </source>
</reference>
<feature type="region of interest" description="Disordered" evidence="1">
    <location>
        <begin position="77"/>
        <end position="106"/>
    </location>
</feature>